<reference evidence="2" key="1">
    <citation type="journal article" date="2014" name="Int. J. Syst. Evol. Microbiol.">
        <title>Complete genome sequence of Corynebacterium casei LMG S-19264T (=DSM 44701T), isolated from a smear-ripened cheese.</title>
        <authorList>
            <consortium name="US DOE Joint Genome Institute (JGI-PGF)"/>
            <person name="Walter F."/>
            <person name="Albersmeier A."/>
            <person name="Kalinowski J."/>
            <person name="Ruckert C."/>
        </authorList>
    </citation>
    <scope>NUCLEOTIDE SEQUENCE</scope>
    <source>
        <strain evidence="2">JCM 3302</strain>
    </source>
</reference>
<gene>
    <name evidence="2" type="ORF">GCM10014715_65800</name>
</gene>
<accession>A0A919ADJ9</accession>
<dbReference type="Proteomes" id="UP000641386">
    <property type="component" value="Unassembled WGS sequence"/>
</dbReference>
<evidence type="ECO:0000313" key="2">
    <source>
        <dbReference type="EMBL" id="GHF00478.1"/>
    </source>
</evidence>
<proteinExistence type="predicted"/>
<feature type="compositionally biased region" description="Basic and acidic residues" evidence="1">
    <location>
        <begin position="89"/>
        <end position="98"/>
    </location>
</feature>
<organism evidence="2 3">
    <name type="scientific">Streptomyces spiralis</name>
    <dbReference type="NCBI Taxonomy" id="66376"/>
    <lineage>
        <taxon>Bacteria</taxon>
        <taxon>Bacillati</taxon>
        <taxon>Actinomycetota</taxon>
        <taxon>Actinomycetes</taxon>
        <taxon>Kitasatosporales</taxon>
        <taxon>Streptomycetaceae</taxon>
        <taxon>Streptomyces</taxon>
    </lineage>
</organism>
<keyword evidence="3" id="KW-1185">Reference proteome</keyword>
<feature type="compositionally biased region" description="Low complexity" evidence="1">
    <location>
        <begin position="73"/>
        <end position="88"/>
    </location>
</feature>
<feature type="region of interest" description="Disordered" evidence="1">
    <location>
        <begin position="17"/>
        <end position="151"/>
    </location>
</feature>
<sequence>MAHTFDELVEMQRAADAAQAKVEQLRDQYGPPTREPWSEQQNETYETAWRAWRDLARDVQAAVTPSTQPEQPGPARDQPQAAAQPRGRTSAEFDRDRPQPSCQPGAGTAVPLGQARHLLDERLAGTALPVAEVPVDPQPDHGPTGSQRPFI</sequence>
<name>A0A919ADJ9_9ACTN</name>
<evidence type="ECO:0000256" key="1">
    <source>
        <dbReference type="SAM" id="MobiDB-lite"/>
    </source>
</evidence>
<evidence type="ECO:0000313" key="3">
    <source>
        <dbReference type="Proteomes" id="UP000641386"/>
    </source>
</evidence>
<dbReference type="AlphaFoldDB" id="A0A919ADJ9"/>
<protein>
    <submittedName>
        <fullName evidence="2">Uncharacterized protein</fullName>
    </submittedName>
</protein>
<dbReference type="EMBL" id="BNBC01000040">
    <property type="protein sequence ID" value="GHF00478.1"/>
    <property type="molecule type" value="Genomic_DNA"/>
</dbReference>
<reference evidence="2" key="2">
    <citation type="submission" date="2020-09" db="EMBL/GenBank/DDBJ databases">
        <authorList>
            <person name="Sun Q."/>
            <person name="Ohkuma M."/>
        </authorList>
    </citation>
    <scope>NUCLEOTIDE SEQUENCE</scope>
    <source>
        <strain evidence="2">JCM 3302</strain>
    </source>
</reference>
<comment type="caution">
    <text evidence="2">The sequence shown here is derived from an EMBL/GenBank/DDBJ whole genome shotgun (WGS) entry which is preliminary data.</text>
</comment>